<dbReference type="EMBL" id="WTYW01000004">
    <property type="protein sequence ID" value="MXO86785.1"/>
    <property type="molecule type" value="Genomic_DNA"/>
</dbReference>
<dbReference type="InterPro" id="IPR029044">
    <property type="entry name" value="Nucleotide-diphossugar_trans"/>
</dbReference>
<comment type="caution">
    <text evidence="2">The sequence shown here is derived from an EMBL/GenBank/DDBJ whole genome shotgun (WGS) entry which is preliminary data.</text>
</comment>
<dbReference type="Pfam" id="PF00535">
    <property type="entry name" value="Glycos_transf_2"/>
    <property type="match status" value="1"/>
</dbReference>
<accession>A0A844ZG14</accession>
<dbReference type="InterPro" id="IPR001173">
    <property type="entry name" value="Glyco_trans_2-like"/>
</dbReference>
<gene>
    <name evidence="2" type="ORF">GRI38_12190</name>
</gene>
<name>A0A844ZG14_9SPHN</name>
<dbReference type="CDD" id="cd00761">
    <property type="entry name" value="Glyco_tranf_GTA_type"/>
    <property type="match status" value="1"/>
</dbReference>
<dbReference type="SUPFAM" id="SSF53448">
    <property type="entry name" value="Nucleotide-diphospho-sugar transferases"/>
    <property type="match status" value="1"/>
</dbReference>
<evidence type="ECO:0000313" key="3">
    <source>
        <dbReference type="Proteomes" id="UP000433104"/>
    </source>
</evidence>
<keyword evidence="3" id="KW-1185">Reference proteome</keyword>
<keyword evidence="2" id="KW-0808">Transferase</keyword>
<evidence type="ECO:0000313" key="2">
    <source>
        <dbReference type="EMBL" id="MXO86785.1"/>
    </source>
</evidence>
<organism evidence="2 3">
    <name type="scientific">Parapontixanthobacter aurantiacus</name>
    <dbReference type="NCBI Taxonomy" id="1463599"/>
    <lineage>
        <taxon>Bacteria</taxon>
        <taxon>Pseudomonadati</taxon>
        <taxon>Pseudomonadota</taxon>
        <taxon>Alphaproteobacteria</taxon>
        <taxon>Sphingomonadales</taxon>
        <taxon>Erythrobacteraceae</taxon>
        <taxon>Parapontixanthobacter</taxon>
    </lineage>
</organism>
<dbReference type="PANTHER" id="PTHR43685">
    <property type="entry name" value="GLYCOSYLTRANSFERASE"/>
    <property type="match status" value="1"/>
</dbReference>
<dbReference type="GO" id="GO:0016740">
    <property type="term" value="F:transferase activity"/>
    <property type="evidence" value="ECO:0007669"/>
    <property type="project" value="UniProtKB-KW"/>
</dbReference>
<proteinExistence type="predicted"/>
<dbReference type="Gene3D" id="3.90.550.10">
    <property type="entry name" value="Spore Coat Polysaccharide Biosynthesis Protein SpsA, Chain A"/>
    <property type="match status" value="1"/>
</dbReference>
<feature type="domain" description="Glycosyltransferase 2-like" evidence="1">
    <location>
        <begin position="25"/>
        <end position="136"/>
    </location>
</feature>
<protein>
    <submittedName>
        <fullName evidence="2">Glycosyltransferase</fullName>
    </submittedName>
</protein>
<dbReference type="GO" id="GO:0044010">
    <property type="term" value="P:single-species biofilm formation"/>
    <property type="evidence" value="ECO:0007669"/>
    <property type="project" value="TreeGrafter"/>
</dbReference>
<dbReference type="Proteomes" id="UP000433104">
    <property type="component" value="Unassembled WGS sequence"/>
</dbReference>
<evidence type="ECO:0000259" key="1">
    <source>
        <dbReference type="Pfam" id="PF00535"/>
    </source>
</evidence>
<dbReference type="PANTHER" id="PTHR43685:SF2">
    <property type="entry name" value="GLYCOSYLTRANSFERASE 2-LIKE DOMAIN-CONTAINING PROTEIN"/>
    <property type="match status" value="1"/>
</dbReference>
<dbReference type="RefSeq" id="WP_160684439.1">
    <property type="nucleotide sequence ID" value="NZ_WTYW01000004.1"/>
</dbReference>
<dbReference type="AlphaFoldDB" id="A0A844ZG14"/>
<reference evidence="2 3" key="1">
    <citation type="submission" date="2019-12" db="EMBL/GenBank/DDBJ databases">
        <title>Genomic-based taxomic classification of the family Erythrobacteraceae.</title>
        <authorList>
            <person name="Xu L."/>
        </authorList>
    </citation>
    <scope>NUCLEOTIDE SEQUENCE [LARGE SCALE GENOMIC DNA]</scope>
    <source>
        <strain evidence="2 3">MCCC 1A09962</strain>
    </source>
</reference>
<dbReference type="OrthoDB" id="9813349at2"/>
<dbReference type="InterPro" id="IPR050834">
    <property type="entry name" value="Glycosyltransf_2"/>
</dbReference>
<sequence length="346" mass="38100">MQFAVRYWLSRSARDPTRVSFPFFSVVIPLYNKGTTIAETLASLLQQIDASFEIIVVDDGSSDGGDTVARNIDDNRIRLLRQDNAGPGAARNRGIRAARGKWIAFLDADDLVAANHLAELEAIASAHPDAGLIGTAFEEVRSAEVDLSPRKPGCIRTIDFFAAVANGSNPLCSSSAAIRSDVPDTIGYFGSARLGEDREYWARVALSYPVAVSDRVTSYYRRDVEGVTNASRHRWRGKHFRTAGDIAPAAAIAEAALADETHGDKSESLERFIDAYVGYCLHSAVVNGDVTTIRRLASLYRRGPPARDAIWFHASRFPRPLARIALACFRLVRSALYRPSRFLLRR</sequence>